<organism evidence="1 2">
    <name type="scientific">Smallanthus sonchifolius</name>
    <dbReference type="NCBI Taxonomy" id="185202"/>
    <lineage>
        <taxon>Eukaryota</taxon>
        <taxon>Viridiplantae</taxon>
        <taxon>Streptophyta</taxon>
        <taxon>Embryophyta</taxon>
        <taxon>Tracheophyta</taxon>
        <taxon>Spermatophyta</taxon>
        <taxon>Magnoliopsida</taxon>
        <taxon>eudicotyledons</taxon>
        <taxon>Gunneridae</taxon>
        <taxon>Pentapetalae</taxon>
        <taxon>asterids</taxon>
        <taxon>campanulids</taxon>
        <taxon>Asterales</taxon>
        <taxon>Asteraceae</taxon>
        <taxon>Asteroideae</taxon>
        <taxon>Heliantheae alliance</taxon>
        <taxon>Millerieae</taxon>
        <taxon>Smallanthus</taxon>
    </lineage>
</organism>
<reference evidence="2" key="1">
    <citation type="journal article" date="2022" name="Mol. Ecol. Resour.">
        <title>The genomes of chicory, endive, great burdock and yacon provide insights into Asteraceae palaeo-polyploidization history and plant inulin production.</title>
        <authorList>
            <person name="Fan W."/>
            <person name="Wang S."/>
            <person name="Wang H."/>
            <person name="Wang A."/>
            <person name="Jiang F."/>
            <person name="Liu H."/>
            <person name="Zhao H."/>
            <person name="Xu D."/>
            <person name="Zhang Y."/>
        </authorList>
    </citation>
    <scope>NUCLEOTIDE SEQUENCE [LARGE SCALE GENOMIC DNA]</scope>
    <source>
        <strain evidence="2">cv. Yunnan</strain>
    </source>
</reference>
<keyword evidence="2" id="KW-1185">Reference proteome</keyword>
<accession>A0ACB9HY59</accession>
<sequence>MEKPSGSVNFAKSGIRVSFSPFNFLQLVLIFTLSITKSTSIQHELSEFPYSKYCNGVVEEYQSTETRFGADNFLRLDKAVYSLGFENPQFNFNPVYSQIASFSTIKAYETKSKEIVKFNAVLNLVGLDIIDYFSGDVHRRGLRLVKVRPPRFEPRRNVGAEFRLLGFWNSNSGNICMVGSGSVSSLHSVNVVFKFNYPNSSVLDTSLINGTLERVTPEGTATYFKPISILGVSRMGYNFTYINKEIENGGFSVCDDMENVSLTLNGRGICSIITWGLRFELDYDNYDCKDVSCSFGTVGDEILPLFMSIKVVDCLEDGKVRYILQFSNSTYGKGLSFYPLTALVAEGEWDEKKKRVALVACQLFDKKGLRSCSIRLAFSFPSTLSLKHRSSIIGKMWSTETKSLGNVSFYSPANVNSRIKGTSYEYSEYEKVQDLCRENLDSKGRKGTYPDEKSPNLRFDMMVRNKKGQMAYGYASPLYIRDRFYSPYENQWNHSSTSGYINVSYVISFTTRGEFDFGGKVPRSKMVEISAEGVYNTKNGVICMIGCKHMPYEKFQKKRSLDCELAININFSPLNSKDEGMIRGNIKSTREKPDPLYFEPIEFGSSSITTIQARESIWRMDVEITMVLISNTLACIFIGLQLFHVKKNPDMIPFISVVMLVVLTLAHMIPLLLNFEAIFMVNRKQNVFLGTDQWLEVNEVLVRVITMIAFLLQFRLLQLTWSSRNGHESQKTLWVSDKKVLYISSPVYIAVGLTAWFAQSLQNSHTKTRFQLASENVTFWGALKSYTGLILDTFLIPQIMFNILCDSHGTVLAPSFYIGSTMVRLLPHVYDLYRTHSSTWFYDKIYANPGMDYYSTMWDVVICCVGMLCVFMIYAQQRFRGRSVLPKRFRDEVLYQKVPVIQEQQIF</sequence>
<protein>
    <submittedName>
        <fullName evidence="1">Uncharacterized protein</fullName>
    </submittedName>
</protein>
<gene>
    <name evidence="1" type="ORF">L1987_28488</name>
</gene>
<evidence type="ECO:0000313" key="1">
    <source>
        <dbReference type="EMBL" id="KAI3800398.1"/>
    </source>
</evidence>
<reference evidence="1 2" key="2">
    <citation type="journal article" date="2022" name="Mol. Ecol. Resour.">
        <title>The genomes of chicory, endive, great burdock and yacon provide insights into Asteraceae paleo-polyploidization history and plant inulin production.</title>
        <authorList>
            <person name="Fan W."/>
            <person name="Wang S."/>
            <person name="Wang H."/>
            <person name="Wang A."/>
            <person name="Jiang F."/>
            <person name="Liu H."/>
            <person name="Zhao H."/>
            <person name="Xu D."/>
            <person name="Zhang Y."/>
        </authorList>
    </citation>
    <scope>NUCLEOTIDE SEQUENCE [LARGE SCALE GENOMIC DNA]</scope>
    <source>
        <strain evidence="2">cv. Yunnan</strain>
        <tissue evidence="1">Leaves</tissue>
    </source>
</reference>
<dbReference type="EMBL" id="CM042027">
    <property type="protein sequence ID" value="KAI3800398.1"/>
    <property type="molecule type" value="Genomic_DNA"/>
</dbReference>
<dbReference type="Proteomes" id="UP001056120">
    <property type="component" value="Linkage Group LG10"/>
</dbReference>
<name>A0ACB9HY59_9ASTR</name>
<proteinExistence type="predicted"/>
<evidence type="ECO:0000313" key="2">
    <source>
        <dbReference type="Proteomes" id="UP001056120"/>
    </source>
</evidence>
<comment type="caution">
    <text evidence="1">The sequence shown here is derived from an EMBL/GenBank/DDBJ whole genome shotgun (WGS) entry which is preliminary data.</text>
</comment>